<feature type="transmembrane region" description="Helical" evidence="6">
    <location>
        <begin position="142"/>
        <end position="165"/>
    </location>
</feature>
<feature type="transmembrane region" description="Helical" evidence="6">
    <location>
        <begin position="332"/>
        <end position="355"/>
    </location>
</feature>
<feature type="transmembrane region" description="Helical" evidence="6">
    <location>
        <begin position="226"/>
        <end position="250"/>
    </location>
</feature>
<evidence type="ECO:0000313" key="9">
    <source>
        <dbReference type="WBParaSite" id="SBAD_0000432201-mRNA-1"/>
    </source>
</evidence>
<evidence type="ECO:0000256" key="1">
    <source>
        <dbReference type="ARBA" id="ARBA00004141"/>
    </source>
</evidence>
<dbReference type="EMBL" id="UZAM01008149">
    <property type="protein sequence ID" value="VDP03488.1"/>
    <property type="molecule type" value="Genomic_DNA"/>
</dbReference>
<evidence type="ECO:0000256" key="3">
    <source>
        <dbReference type="ARBA" id="ARBA00022692"/>
    </source>
</evidence>
<gene>
    <name evidence="7" type="ORF">SBAD_LOCUS4141</name>
</gene>
<comment type="subcellular location">
    <subcellularLocation>
        <location evidence="1">Membrane</location>
        <topology evidence="1">Multi-pass membrane protein</topology>
    </subcellularLocation>
</comment>
<organism evidence="9">
    <name type="scientific">Soboliphyme baturini</name>
    <dbReference type="NCBI Taxonomy" id="241478"/>
    <lineage>
        <taxon>Eukaryota</taxon>
        <taxon>Metazoa</taxon>
        <taxon>Ecdysozoa</taxon>
        <taxon>Nematoda</taxon>
        <taxon>Enoplea</taxon>
        <taxon>Dorylaimia</taxon>
        <taxon>Dioctophymatida</taxon>
        <taxon>Dioctophymatoidea</taxon>
        <taxon>Soboliphymatidae</taxon>
        <taxon>Soboliphyme</taxon>
    </lineage>
</organism>
<comment type="similarity">
    <text evidence="2">Belongs to the TMEM39 family.</text>
</comment>
<dbReference type="InterPro" id="IPR019397">
    <property type="entry name" value="Uncharacterised_TMEM39"/>
</dbReference>
<evidence type="ECO:0000256" key="2">
    <source>
        <dbReference type="ARBA" id="ARBA00010737"/>
    </source>
</evidence>
<evidence type="ECO:0000256" key="5">
    <source>
        <dbReference type="ARBA" id="ARBA00023136"/>
    </source>
</evidence>
<dbReference type="AlphaFoldDB" id="A0A183IKJ5"/>
<evidence type="ECO:0000256" key="6">
    <source>
        <dbReference type="SAM" id="Phobius"/>
    </source>
</evidence>
<evidence type="ECO:0000313" key="7">
    <source>
        <dbReference type="EMBL" id="VDP03488.1"/>
    </source>
</evidence>
<sequence>MVQGELFFECTLFLYSVLVLFLQYLNLYKTMWWLPNSHTHYALKFHLIDLYVLSCVGLILGRRVILCFLNKLTVVPYDENKPIPLWLSVLEWIMKLPVITAIIASFSFSFVHVLAFYSRFVLQMFTSAFILFVRNCLDIGHALFHCLLTCNIFFFRFFFNVLIFYNEFVALFTQSSSLAQKLLACVRSTSYLKNLNGHTCSLSPSYIREEVDTLISDFYHRLKQSFFAAMTTAYYAVFIPCCFAPSVLYIDYWWMAEMSFIVFSTAWTAHLGQWTKIECVRVSHIFQVPYTSWSGCCLWPDGSVVKHYRSVYKGSGCSIAADPSNEDHRKFYVVRVVNGLCVLNALLILCPFLMLIHSYEWQHIMTLVLLMFTNYILLFKMFKDKIIMSRIYFPTDDVRLQFR</sequence>
<reference evidence="9" key="1">
    <citation type="submission" date="2016-06" db="UniProtKB">
        <authorList>
            <consortium name="WormBaseParasite"/>
        </authorList>
    </citation>
    <scope>IDENTIFICATION</scope>
</reference>
<dbReference type="PANTHER" id="PTHR12995">
    <property type="entry name" value="FI21814P1"/>
    <property type="match status" value="1"/>
</dbReference>
<reference evidence="7 8" key="2">
    <citation type="submission" date="2018-11" db="EMBL/GenBank/DDBJ databases">
        <authorList>
            <consortium name="Pathogen Informatics"/>
        </authorList>
    </citation>
    <scope>NUCLEOTIDE SEQUENCE [LARGE SCALE GENOMIC DNA]</scope>
</reference>
<evidence type="ECO:0000313" key="8">
    <source>
        <dbReference type="Proteomes" id="UP000270296"/>
    </source>
</evidence>
<dbReference type="GO" id="GO:0016020">
    <property type="term" value="C:membrane"/>
    <property type="evidence" value="ECO:0007669"/>
    <property type="project" value="UniProtKB-SubCell"/>
</dbReference>
<keyword evidence="4 6" id="KW-1133">Transmembrane helix</keyword>
<feature type="transmembrane region" description="Helical" evidence="6">
    <location>
        <begin position="361"/>
        <end position="382"/>
    </location>
</feature>
<dbReference type="OrthoDB" id="5862608at2759"/>
<dbReference type="Proteomes" id="UP000270296">
    <property type="component" value="Unassembled WGS sequence"/>
</dbReference>
<keyword evidence="3 6" id="KW-0812">Transmembrane</keyword>
<name>A0A183IKJ5_9BILA</name>
<keyword evidence="5 6" id="KW-0472">Membrane</keyword>
<keyword evidence="8" id="KW-1185">Reference proteome</keyword>
<feature type="transmembrane region" description="Helical" evidence="6">
    <location>
        <begin position="48"/>
        <end position="72"/>
    </location>
</feature>
<feature type="transmembrane region" description="Helical" evidence="6">
    <location>
        <begin position="6"/>
        <end position="27"/>
    </location>
</feature>
<dbReference type="Pfam" id="PF10271">
    <property type="entry name" value="Tmp39"/>
    <property type="match status" value="2"/>
</dbReference>
<accession>A0A183IKJ5</accession>
<feature type="transmembrane region" description="Helical" evidence="6">
    <location>
        <begin position="92"/>
        <end position="122"/>
    </location>
</feature>
<protein>
    <submittedName>
        <fullName evidence="9">Transmembrane protein 39A</fullName>
    </submittedName>
</protein>
<evidence type="ECO:0000256" key="4">
    <source>
        <dbReference type="ARBA" id="ARBA00022989"/>
    </source>
</evidence>
<dbReference type="PANTHER" id="PTHR12995:SF4">
    <property type="entry name" value="FI21814P1"/>
    <property type="match status" value="1"/>
</dbReference>
<dbReference type="WBParaSite" id="SBAD_0000432201-mRNA-1">
    <property type="protein sequence ID" value="SBAD_0000432201-mRNA-1"/>
    <property type="gene ID" value="SBAD_0000432201"/>
</dbReference>
<proteinExistence type="inferred from homology"/>